<reference evidence="4" key="1">
    <citation type="journal article" date="2001" name="Int. J. Syst. Evol. Microbiol.">
        <title>Methanofollis aquaemaris sp. nov., a methanogen isolated from an aquaculture fish pond.</title>
        <authorList>
            <person name="Lai M.C."/>
            <person name="Chen S.C."/>
        </authorList>
    </citation>
    <scope>NUCLEOTIDE SEQUENCE</scope>
    <source>
        <strain evidence="4">N2F9704</strain>
    </source>
</reference>
<dbReference type="GO" id="GO:0006952">
    <property type="term" value="P:defense response"/>
    <property type="evidence" value="ECO:0007669"/>
    <property type="project" value="InterPro"/>
</dbReference>
<evidence type="ECO:0000256" key="1">
    <source>
        <dbReference type="ARBA" id="ARBA00023157"/>
    </source>
</evidence>
<evidence type="ECO:0000313" key="5">
    <source>
        <dbReference type="Proteomes" id="UP001042704"/>
    </source>
</evidence>
<name>A0A8A3S887_9EURY</name>
<evidence type="ECO:0000256" key="2">
    <source>
        <dbReference type="SAM" id="MobiDB-lite"/>
    </source>
</evidence>
<feature type="compositionally biased region" description="Basic residues" evidence="2">
    <location>
        <begin position="9"/>
        <end position="28"/>
    </location>
</feature>
<sequence length="28" mass="3229">MSLPLRQSRCARHCASRTRRRRGTSSPT</sequence>
<gene>
    <name evidence="4" type="ORF">RJ40_01545</name>
</gene>
<evidence type="ECO:0000313" key="4">
    <source>
        <dbReference type="EMBL" id="QSZ68345.1"/>
    </source>
</evidence>
<accession>A0A8A3S887</accession>
<proteinExistence type="predicted"/>
<dbReference type="InterPro" id="IPR001542">
    <property type="entry name" value="Defensin_invertebrate/fungal"/>
</dbReference>
<dbReference type="Pfam" id="PF01097">
    <property type="entry name" value="Defensin_2"/>
    <property type="match status" value="1"/>
</dbReference>
<dbReference type="KEGG" id="maqe:RJ40_01545"/>
<keyword evidence="1" id="KW-1015">Disulfide bond</keyword>
<dbReference type="Proteomes" id="UP001042704">
    <property type="component" value="Chromosome"/>
</dbReference>
<organism evidence="4 5">
    <name type="scientific">Methanofollis aquaemaris</name>
    <dbReference type="NCBI Taxonomy" id="126734"/>
    <lineage>
        <taxon>Archaea</taxon>
        <taxon>Methanobacteriati</taxon>
        <taxon>Methanobacteriota</taxon>
        <taxon>Stenosarchaea group</taxon>
        <taxon>Methanomicrobia</taxon>
        <taxon>Methanomicrobiales</taxon>
        <taxon>Methanomicrobiaceae</taxon>
        <taxon>Methanofollis</taxon>
    </lineage>
</organism>
<keyword evidence="5" id="KW-1185">Reference proteome</keyword>
<feature type="domain" description="Invertebrate defensins family profile" evidence="3">
    <location>
        <begin position="3"/>
        <end position="23"/>
    </location>
</feature>
<protein>
    <recommendedName>
        <fullName evidence="3">Invertebrate defensins family profile domain-containing protein</fullName>
    </recommendedName>
</protein>
<reference evidence="4" key="2">
    <citation type="submission" date="2019-02" db="EMBL/GenBank/DDBJ databases">
        <authorList>
            <person name="Chen S.-C."/>
            <person name="Chien H.-H."/>
            <person name="Lai M.-C."/>
        </authorList>
    </citation>
    <scope>NUCLEOTIDE SEQUENCE</scope>
    <source>
        <strain evidence="4">N2F9704</strain>
    </source>
</reference>
<dbReference type="EMBL" id="CP036172">
    <property type="protein sequence ID" value="QSZ68345.1"/>
    <property type="molecule type" value="Genomic_DNA"/>
</dbReference>
<dbReference type="AlphaFoldDB" id="A0A8A3S887"/>
<feature type="region of interest" description="Disordered" evidence="2">
    <location>
        <begin position="1"/>
        <end position="28"/>
    </location>
</feature>
<evidence type="ECO:0000259" key="3">
    <source>
        <dbReference type="Pfam" id="PF01097"/>
    </source>
</evidence>